<gene>
    <name evidence="2" type="ORF">A2W48_02345</name>
</gene>
<accession>A0A1F5WZV7</accession>
<name>A0A1F5WZV7_9BACT</name>
<sequence>MLLEDFRSQIKYSPKSSPAGESRSSGLDGIRYISFGGNDHVTYVWFNDSKRNANLNRFEDVWYDNCWFSFVRYSLHSPPPLRAGFLFLEKNLEK</sequence>
<evidence type="ECO:0000256" key="1">
    <source>
        <dbReference type="SAM" id="MobiDB-lite"/>
    </source>
</evidence>
<comment type="caution">
    <text evidence="2">The sequence shown here is derived from an EMBL/GenBank/DDBJ whole genome shotgun (WGS) entry which is preliminary data.</text>
</comment>
<dbReference type="AlphaFoldDB" id="A0A1F5WZV7"/>
<feature type="region of interest" description="Disordered" evidence="1">
    <location>
        <begin position="1"/>
        <end position="27"/>
    </location>
</feature>
<protein>
    <submittedName>
        <fullName evidence="2">Uncharacterized protein</fullName>
    </submittedName>
</protein>
<dbReference type="Proteomes" id="UP000178299">
    <property type="component" value="Unassembled WGS sequence"/>
</dbReference>
<organism evidence="2 3">
    <name type="scientific">Candidatus Giovannonibacteria bacterium RIFCSPHIGHO2_12_44_12</name>
    <dbReference type="NCBI Taxonomy" id="1798340"/>
    <lineage>
        <taxon>Bacteria</taxon>
        <taxon>Candidatus Giovannoniibacteriota</taxon>
    </lineage>
</organism>
<proteinExistence type="predicted"/>
<evidence type="ECO:0000313" key="3">
    <source>
        <dbReference type="Proteomes" id="UP000178299"/>
    </source>
</evidence>
<evidence type="ECO:0000313" key="2">
    <source>
        <dbReference type="EMBL" id="OGF81133.1"/>
    </source>
</evidence>
<dbReference type="EMBL" id="MFHS01000020">
    <property type="protein sequence ID" value="OGF81133.1"/>
    <property type="molecule type" value="Genomic_DNA"/>
</dbReference>
<reference evidence="2 3" key="1">
    <citation type="journal article" date="2016" name="Nat. Commun.">
        <title>Thousands of microbial genomes shed light on interconnected biogeochemical processes in an aquifer system.</title>
        <authorList>
            <person name="Anantharaman K."/>
            <person name="Brown C.T."/>
            <person name="Hug L.A."/>
            <person name="Sharon I."/>
            <person name="Castelle C.J."/>
            <person name="Probst A.J."/>
            <person name="Thomas B.C."/>
            <person name="Singh A."/>
            <person name="Wilkins M.J."/>
            <person name="Karaoz U."/>
            <person name="Brodie E.L."/>
            <person name="Williams K.H."/>
            <person name="Hubbard S.S."/>
            <person name="Banfield J.F."/>
        </authorList>
    </citation>
    <scope>NUCLEOTIDE SEQUENCE [LARGE SCALE GENOMIC DNA]</scope>
</reference>